<keyword evidence="2" id="KW-1185">Reference proteome</keyword>
<evidence type="ECO:0000313" key="1">
    <source>
        <dbReference type="EMBL" id="GAX47312.1"/>
    </source>
</evidence>
<dbReference type="RefSeq" id="WP_094784372.1">
    <property type="nucleotide sequence ID" value="NZ_BEDT01000002.1"/>
</dbReference>
<comment type="caution">
    <text evidence="1">The sequence shown here is derived from an EMBL/GenBank/DDBJ whole genome shotgun (WGS) entry which is preliminary data.</text>
</comment>
<reference evidence="2" key="1">
    <citation type="submission" date="2017-08" db="EMBL/GenBank/DDBJ databases">
        <title>Draft genome sequence of Lactococcus sp. strain Rs-Y01, isolated from the gut of the lower termite Reticulitermes speratus.</title>
        <authorList>
            <person name="Ohkuma M."/>
            <person name="Yuki M."/>
        </authorList>
    </citation>
    <scope>NUCLEOTIDE SEQUENCE [LARGE SCALE GENOMIC DNA]</scope>
    <source>
        <strain evidence="2">Rs-Y01</strain>
    </source>
</reference>
<evidence type="ECO:0008006" key="3">
    <source>
        <dbReference type="Google" id="ProtNLM"/>
    </source>
</evidence>
<organism evidence="1 2">
    <name type="scientific">Pseudolactococcus reticulitermitis</name>
    <dbReference type="NCBI Taxonomy" id="2025039"/>
    <lineage>
        <taxon>Bacteria</taxon>
        <taxon>Bacillati</taxon>
        <taxon>Bacillota</taxon>
        <taxon>Bacilli</taxon>
        <taxon>Lactobacillales</taxon>
        <taxon>Streptococcaceae</taxon>
        <taxon>Pseudolactococcus</taxon>
    </lineage>
</organism>
<evidence type="ECO:0000313" key="2">
    <source>
        <dbReference type="Proteomes" id="UP000218689"/>
    </source>
</evidence>
<dbReference type="OrthoDB" id="2242464at2"/>
<accession>A0A224XBK9</accession>
<sequence length="133" mass="14841">MAYTGATIVGMDELMKKIEAKFSDQRVSRVVNKALKEIGAEQAKDLQSVAQAFVDPELIVSSRVSRSGGIPSVKIGWSGGRWQVVHLNEFGFNHLKAGEFVKQRGFGVMRAFVYTTEATYMDKLKDKLEELIK</sequence>
<protein>
    <recommendedName>
        <fullName evidence="3">HK97 gp10 family phage protein</fullName>
    </recommendedName>
</protein>
<name>A0A224XBK9_9LACT</name>
<dbReference type="Proteomes" id="UP000218689">
    <property type="component" value="Unassembled WGS sequence"/>
</dbReference>
<dbReference type="EMBL" id="BEDT01000002">
    <property type="protein sequence ID" value="GAX47312.1"/>
    <property type="molecule type" value="Genomic_DNA"/>
</dbReference>
<dbReference type="AlphaFoldDB" id="A0A224XBK9"/>
<proteinExistence type="predicted"/>
<gene>
    <name evidence="1" type="ORF">RsY01_911</name>
</gene>